<reference evidence="1 2" key="1">
    <citation type="submission" date="2016-07" db="EMBL/GenBank/DDBJ databases">
        <title>Draft genome of the white-rot fungus Obba rivulosa 3A-2.</title>
        <authorList>
            <consortium name="DOE Joint Genome Institute"/>
            <person name="Miettinen O."/>
            <person name="Riley R."/>
            <person name="Acob R."/>
            <person name="Barry K."/>
            <person name="Cullen D."/>
            <person name="De Vries R."/>
            <person name="Hainaut M."/>
            <person name="Hatakka A."/>
            <person name="Henrissat B."/>
            <person name="Hilden K."/>
            <person name="Kuo R."/>
            <person name="Labutti K."/>
            <person name="Lipzen A."/>
            <person name="Makela M.R."/>
            <person name="Sandor L."/>
            <person name="Spatafora J.W."/>
            <person name="Grigoriev I.V."/>
            <person name="Hibbett D.S."/>
        </authorList>
    </citation>
    <scope>NUCLEOTIDE SEQUENCE [LARGE SCALE GENOMIC DNA]</scope>
    <source>
        <strain evidence="1 2">3A-2</strain>
    </source>
</reference>
<keyword evidence="2" id="KW-1185">Reference proteome</keyword>
<organism evidence="1 2">
    <name type="scientific">Obba rivulosa</name>
    <dbReference type="NCBI Taxonomy" id="1052685"/>
    <lineage>
        <taxon>Eukaryota</taxon>
        <taxon>Fungi</taxon>
        <taxon>Dikarya</taxon>
        <taxon>Basidiomycota</taxon>
        <taxon>Agaricomycotina</taxon>
        <taxon>Agaricomycetes</taxon>
        <taxon>Polyporales</taxon>
        <taxon>Gelatoporiaceae</taxon>
        <taxon>Obba</taxon>
    </lineage>
</organism>
<gene>
    <name evidence="1" type="ORF">OBBRIDRAFT_797956</name>
</gene>
<evidence type="ECO:0000313" key="2">
    <source>
        <dbReference type="Proteomes" id="UP000250043"/>
    </source>
</evidence>
<name>A0A8E2DG60_9APHY</name>
<dbReference type="EMBL" id="KV722572">
    <property type="protein sequence ID" value="OCH85631.1"/>
    <property type="molecule type" value="Genomic_DNA"/>
</dbReference>
<protein>
    <submittedName>
        <fullName evidence="1">Uncharacterized protein</fullName>
    </submittedName>
</protein>
<dbReference type="AlphaFoldDB" id="A0A8E2DG60"/>
<proteinExistence type="predicted"/>
<sequence>MQLHCTVLNTIYRKPRTRNHVPFAYSAFLFSATLEAVALSSTEPATEEAHARLQGVGFQERAVGLGEWTVDEAQLCEIGRLEPGGRVCMHRVMSARMSGQSHGAGSWLVRTG</sequence>
<dbReference type="OrthoDB" id="277832at2759"/>
<accession>A0A8E2DG60</accession>
<dbReference type="Proteomes" id="UP000250043">
    <property type="component" value="Unassembled WGS sequence"/>
</dbReference>
<evidence type="ECO:0000313" key="1">
    <source>
        <dbReference type="EMBL" id="OCH85631.1"/>
    </source>
</evidence>